<gene>
    <name evidence="3" type="ORF">Tci_027804</name>
</gene>
<proteinExistence type="predicted"/>
<name>A0A6L2L2P3_TANCI</name>
<keyword evidence="1" id="KW-0175">Coiled coil</keyword>
<evidence type="ECO:0008006" key="4">
    <source>
        <dbReference type="Google" id="ProtNLM"/>
    </source>
</evidence>
<feature type="coiled-coil region" evidence="1">
    <location>
        <begin position="429"/>
        <end position="463"/>
    </location>
</feature>
<comment type="caution">
    <text evidence="3">The sequence shown here is derived from an EMBL/GenBank/DDBJ whole genome shotgun (WGS) entry which is preliminary data.</text>
</comment>
<evidence type="ECO:0000313" key="3">
    <source>
        <dbReference type="EMBL" id="GEU55826.1"/>
    </source>
</evidence>
<dbReference type="AlphaFoldDB" id="A0A6L2L2P3"/>
<evidence type="ECO:0000256" key="2">
    <source>
        <dbReference type="SAM" id="MobiDB-lite"/>
    </source>
</evidence>
<feature type="region of interest" description="Disordered" evidence="2">
    <location>
        <begin position="116"/>
        <end position="147"/>
    </location>
</feature>
<protein>
    <recommendedName>
        <fullName evidence="4">Transposase (Putative), gypsy type</fullName>
    </recommendedName>
</protein>
<accession>A0A6L2L2P3</accession>
<feature type="compositionally biased region" description="Polar residues" evidence="2">
    <location>
        <begin position="136"/>
        <end position="147"/>
    </location>
</feature>
<evidence type="ECO:0000256" key="1">
    <source>
        <dbReference type="SAM" id="Coils"/>
    </source>
</evidence>
<organism evidence="3">
    <name type="scientific">Tanacetum cinerariifolium</name>
    <name type="common">Dalmatian daisy</name>
    <name type="synonym">Chrysanthemum cinerariifolium</name>
    <dbReference type="NCBI Taxonomy" id="118510"/>
    <lineage>
        <taxon>Eukaryota</taxon>
        <taxon>Viridiplantae</taxon>
        <taxon>Streptophyta</taxon>
        <taxon>Embryophyta</taxon>
        <taxon>Tracheophyta</taxon>
        <taxon>Spermatophyta</taxon>
        <taxon>Magnoliopsida</taxon>
        <taxon>eudicotyledons</taxon>
        <taxon>Gunneridae</taxon>
        <taxon>Pentapetalae</taxon>
        <taxon>asterids</taxon>
        <taxon>campanulids</taxon>
        <taxon>Asterales</taxon>
        <taxon>Asteraceae</taxon>
        <taxon>Asteroideae</taxon>
        <taxon>Anthemideae</taxon>
        <taxon>Anthemidinae</taxon>
        <taxon>Tanacetum</taxon>
    </lineage>
</organism>
<reference evidence="3" key="1">
    <citation type="journal article" date="2019" name="Sci. Rep.">
        <title>Draft genome of Tanacetum cinerariifolium, the natural source of mosquito coil.</title>
        <authorList>
            <person name="Yamashiro T."/>
            <person name="Shiraishi A."/>
            <person name="Satake H."/>
            <person name="Nakayama K."/>
        </authorList>
    </citation>
    <scope>NUCLEOTIDE SEQUENCE</scope>
</reference>
<sequence>MDLFAFIRHSDLTKLWIRERDLAESEVKLMKMAAGRTVSLDPPVTAASGDSEETVAKDASKVVTEKAKMKRKRKVVGDANGSTIPPKKLTEDYQARASSTGEKSLATIRDLVPDGSSVLSGVTKPPTLVSLPPTPNDGSTDSVSGPNLRTCPPSLGYVVSLDDSHRSSSSTEFKSFARSPAKDVLVTTVDVTTTVTADASIVPPHKVKVVSKNLEIVADSASAGGVNADVAGTSKLNEPVDSSNLFYASQDTNSDTLHYRLAAPALFAQLRAMDYDHLYSKFNIGAARQVCLGAEVMMWAKHTLEKKGELEDKCVEQAALLSERDAEIVHLKSLLSLKEAEAVEAIRLRGQLTVVEAADVAEGGELRDSKEKNFTLEGERDVMSEKITTLESANAAKKAKLASLSSQVAKLTFDLSGFQLSHDELDSKVASLESERDCLVTQKNSLKSRFELFKERIEALQDEQANILGDRVAELDAQMSKIAFHLDEEFYPRFFTTIRTAMAIGCTVNKGIQYGLKAGIDHGKVGRDLSVIEAYDPSDSCIVDLMDSPRLEGTLAEILGAENLQPSPKQLVLSIHRPEDDVVIGETSLSSFLQVIHLRVQRFRGEVKEKRLSLTDVITPLVEPLSSKSLTGEASTSAAPITTLLMTFASSDVVLPTSVVSDQVLDAKPHNEDPDVVTFEKEELVTSPE</sequence>
<dbReference type="EMBL" id="BKCJ010003560">
    <property type="protein sequence ID" value="GEU55826.1"/>
    <property type="molecule type" value="Genomic_DNA"/>
</dbReference>